<evidence type="ECO:0000256" key="12">
    <source>
        <dbReference type="ARBA" id="ARBA00023328"/>
    </source>
</evidence>
<organism evidence="16 17">
    <name type="scientific">Chaetops frenatus</name>
    <name type="common">Rufous rock-jumper</name>
    <dbReference type="NCBI Taxonomy" id="221966"/>
    <lineage>
        <taxon>Eukaryota</taxon>
        <taxon>Metazoa</taxon>
        <taxon>Chordata</taxon>
        <taxon>Craniata</taxon>
        <taxon>Vertebrata</taxon>
        <taxon>Euteleostomi</taxon>
        <taxon>Archelosauria</taxon>
        <taxon>Archosauria</taxon>
        <taxon>Dinosauria</taxon>
        <taxon>Saurischia</taxon>
        <taxon>Theropoda</taxon>
        <taxon>Coelurosauria</taxon>
        <taxon>Aves</taxon>
        <taxon>Neognathae</taxon>
        <taxon>Neoaves</taxon>
        <taxon>Telluraves</taxon>
        <taxon>Australaves</taxon>
        <taxon>Passeriformes</taxon>
        <taxon>Picathartidae</taxon>
        <taxon>Chaetops</taxon>
    </lineage>
</organism>
<evidence type="ECO:0000256" key="11">
    <source>
        <dbReference type="ARBA" id="ARBA00023306"/>
    </source>
</evidence>
<sequence>MDVTSSFFGKLRDLAVTVEKEVKQLERAMRREDADYEDESPITVLHDLHCEIKTQKEDVSASLDKSCSEKKAINEFMKASKIMMQRNAADLGKIRELFQKYGYKPHEEVNSESAMSVQNKFDEEKANDVPHLSACAEKPLLPKDPLRNPQLSDFGLSQYTFSRPWSPMKAQHTTSAHQQKSKNKTPLKLRTPWALPKTPKCKLKMDDYECVTPKLEHFGISEHTMCMNEDYTMSLIHKTSQTIKKQNCLEKLLFYLAQSLRYVRLSKIYFLIYCLYCLLGVFSAQIFCREDLNLEYHNLDGSNKISTKRIHILENETGTTNSYICLCTYVFLILFCSPLIAAADWMASPMVFVFCTPDVKVSSKTNNTVLSRSPETKELPLPSHTVTPQCPDFQTRWLKAEAEVVNNNYQVMPWDKTESVTKKMDHTKVTPYKEERIPFAASSDEYLKHSGDPSPPKLKQYDQLLNTPPPPEITRIPDGVLKMLSQYNHKVDSSKAKTMETKVGNTTRYESDSTNYCNKENRYDYILQISL</sequence>
<dbReference type="Proteomes" id="UP000563107">
    <property type="component" value="Unassembled WGS sequence"/>
</dbReference>
<evidence type="ECO:0000256" key="5">
    <source>
        <dbReference type="ARBA" id="ARBA00022490"/>
    </source>
</evidence>
<feature type="non-terminal residue" evidence="16">
    <location>
        <position position="531"/>
    </location>
</feature>
<dbReference type="Gene3D" id="6.10.250.1400">
    <property type="match status" value="1"/>
</dbReference>
<accession>A0A7L3EKA4</accession>
<dbReference type="EMBL" id="VZTR01023614">
    <property type="protein sequence ID" value="NXT68678.1"/>
    <property type="molecule type" value="Genomic_DNA"/>
</dbReference>
<feature type="non-terminal residue" evidence="16">
    <location>
        <position position="1"/>
    </location>
</feature>
<dbReference type="GO" id="GO:0051301">
    <property type="term" value="P:cell division"/>
    <property type="evidence" value="ECO:0007669"/>
    <property type="project" value="UniProtKB-KW"/>
</dbReference>
<dbReference type="PANTHER" id="PTHR48118">
    <property type="entry name" value="SPINDLE AND KINETOCHORE-ASSOCIATED PROTEIN 3"/>
    <property type="match status" value="1"/>
</dbReference>
<keyword evidence="4" id="KW-0158">Chromosome</keyword>
<dbReference type="AlphaFoldDB" id="A0A7L3EKA4"/>
<evidence type="ECO:0000256" key="10">
    <source>
        <dbReference type="ARBA" id="ARBA00023212"/>
    </source>
</evidence>
<keyword evidence="11" id="KW-0131">Cell cycle</keyword>
<dbReference type="PANTHER" id="PTHR48118:SF1">
    <property type="entry name" value="SPINDLE AND KINETOCHORE-ASSOCIATED PROTEIN 3"/>
    <property type="match status" value="1"/>
</dbReference>
<evidence type="ECO:0000256" key="1">
    <source>
        <dbReference type="ARBA" id="ARBA00004186"/>
    </source>
</evidence>
<evidence type="ECO:0000256" key="7">
    <source>
        <dbReference type="ARBA" id="ARBA00022701"/>
    </source>
</evidence>
<reference evidence="16 17" key="1">
    <citation type="submission" date="2019-09" db="EMBL/GenBank/DDBJ databases">
        <title>Bird 10,000 Genomes (B10K) Project - Family phase.</title>
        <authorList>
            <person name="Zhang G."/>
        </authorList>
    </citation>
    <scope>NUCLEOTIDE SEQUENCE [LARGE SCALE GENOMIC DNA]</scope>
    <source>
        <strain evidence="16">B10K-DU-012-41</strain>
    </source>
</reference>
<evidence type="ECO:0000256" key="8">
    <source>
        <dbReference type="ARBA" id="ARBA00022776"/>
    </source>
</evidence>
<keyword evidence="5" id="KW-0963">Cytoplasm</keyword>
<gene>
    <name evidence="16" type="primary">Ska3</name>
    <name evidence="16" type="ORF">CHAFRE_R08201</name>
</gene>
<evidence type="ECO:0000256" key="4">
    <source>
        <dbReference type="ARBA" id="ARBA00022454"/>
    </source>
</evidence>
<keyword evidence="15" id="KW-0472">Membrane</keyword>
<keyword evidence="15" id="KW-1133">Transmembrane helix</keyword>
<dbReference type="InterPro" id="IPR033341">
    <property type="entry name" value="SKA3"/>
</dbReference>
<keyword evidence="6" id="KW-0132">Cell division</keyword>
<protein>
    <submittedName>
        <fullName evidence="16">SKA3 protein</fullName>
    </submittedName>
</protein>
<keyword evidence="13" id="KW-0175">Coiled coil</keyword>
<dbReference type="GO" id="GO:0007059">
    <property type="term" value="P:chromosome segregation"/>
    <property type="evidence" value="ECO:0007669"/>
    <property type="project" value="InterPro"/>
</dbReference>
<keyword evidence="7" id="KW-0493">Microtubule</keyword>
<keyword evidence="15" id="KW-0812">Transmembrane</keyword>
<evidence type="ECO:0000256" key="2">
    <source>
        <dbReference type="ARBA" id="ARBA00004629"/>
    </source>
</evidence>
<feature type="transmembrane region" description="Helical" evidence="15">
    <location>
        <begin position="268"/>
        <end position="287"/>
    </location>
</feature>
<keyword evidence="9" id="KW-0995">Kinetochore</keyword>
<evidence type="ECO:0000256" key="9">
    <source>
        <dbReference type="ARBA" id="ARBA00022838"/>
    </source>
</evidence>
<evidence type="ECO:0000256" key="14">
    <source>
        <dbReference type="SAM" id="MobiDB-lite"/>
    </source>
</evidence>
<proteinExistence type="inferred from homology"/>
<keyword evidence="8" id="KW-0498">Mitosis</keyword>
<feature type="transmembrane region" description="Helical" evidence="15">
    <location>
        <begin position="321"/>
        <end position="342"/>
    </location>
</feature>
<dbReference type="GO" id="GO:0005876">
    <property type="term" value="C:spindle microtubule"/>
    <property type="evidence" value="ECO:0007669"/>
    <property type="project" value="TreeGrafter"/>
</dbReference>
<dbReference type="GO" id="GO:0000278">
    <property type="term" value="P:mitotic cell cycle"/>
    <property type="evidence" value="ECO:0007669"/>
    <property type="project" value="TreeGrafter"/>
</dbReference>
<evidence type="ECO:0000313" key="17">
    <source>
        <dbReference type="Proteomes" id="UP000563107"/>
    </source>
</evidence>
<comment type="caution">
    <text evidence="16">The sequence shown here is derived from an EMBL/GenBank/DDBJ whole genome shotgun (WGS) entry which is preliminary data.</text>
</comment>
<comment type="similarity">
    <text evidence="3">Belongs to the SKA3 family.</text>
</comment>
<keyword evidence="12" id="KW-0137">Centromere</keyword>
<feature type="region of interest" description="Disordered" evidence="14">
    <location>
        <begin position="444"/>
        <end position="470"/>
    </location>
</feature>
<feature type="coiled-coil region" evidence="13">
    <location>
        <begin position="8"/>
        <end position="35"/>
    </location>
</feature>
<name>A0A7L3EKA4_9PASS</name>
<evidence type="ECO:0000256" key="15">
    <source>
        <dbReference type="SAM" id="Phobius"/>
    </source>
</evidence>
<comment type="subcellular location">
    <subcellularLocation>
        <location evidence="2">Chromosome</location>
        <location evidence="2">Centromere</location>
        <location evidence="2">Kinetochore</location>
    </subcellularLocation>
    <subcellularLocation>
        <location evidence="1">Cytoplasm</location>
        <location evidence="1">Cytoskeleton</location>
        <location evidence="1">Spindle</location>
    </subcellularLocation>
</comment>
<evidence type="ECO:0000256" key="6">
    <source>
        <dbReference type="ARBA" id="ARBA00022618"/>
    </source>
</evidence>
<keyword evidence="17" id="KW-1185">Reference proteome</keyword>
<evidence type="ECO:0000256" key="3">
    <source>
        <dbReference type="ARBA" id="ARBA00007716"/>
    </source>
</evidence>
<evidence type="ECO:0000256" key="13">
    <source>
        <dbReference type="SAM" id="Coils"/>
    </source>
</evidence>
<evidence type="ECO:0000313" key="16">
    <source>
        <dbReference type="EMBL" id="NXT68678.1"/>
    </source>
</evidence>
<dbReference type="GO" id="GO:0000940">
    <property type="term" value="C:outer kinetochore"/>
    <property type="evidence" value="ECO:0007669"/>
    <property type="project" value="InterPro"/>
</dbReference>
<keyword evidence="10" id="KW-0206">Cytoskeleton</keyword>